<protein>
    <recommendedName>
        <fullName evidence="2">Pleckstrin homology domain-containing protein</fullName>
    </recommendedName>
</protein>
<name>A0A9W8L1Q6_9FUNG</name>
<dbReference type="Proteomes" id="UP001151516">
    <property type="component" value="Unassembled WGS sequence"/>
</dbReference>
<feature type="coiled-coil region" evidence="1">
    <location>
        <begin position="5"/>
        <end position="74"/>
    </location>
</feature>
<sequence length="365" mass="39465">MAPTVEELFRQLERADGDIACLHQEHDELLSQGTDAAQRIQKLEKNVKDCDLQIDYLEHEIVGLQAQVRDAKRQLQDRCAVVAKADHEHLAALNVKVYADKSVSPQIPTVANASVDPRASPVLVSVGVTTACQSTTRWVEPFDLVAKVSKHVEVIAATADRANSHGIELASISVGPACELRDSAISAVVPTKDQLVDATIGLEHPVADSTIECRNSFAVVEQIGPDQATASDISVSTTGHSNWHSGSTGIATTSGLEFGTQASMSVCAEAAGHVGQSVSCQPEPLIIQSIAHTMAGTYMHMYMSMQPTHSSGQEQRHLRHMWVNPFVKMLNWTNESLSERAGLPRDASHGSMCTEFMNSEEHLST</sequence>
<comment type="caution">
    <text evidence="3">The sequence shown here is derived from an EMBL/GenBank/DDBJ whole genome shotgun (WGS) entry which is preliminary data.</text>
</comment>
<feature type="domain" description="Pleckstrin homology" evidence="2">
    <location>
        <begin position="286"/>
        <end position="336"/>
    </location>
</feature>
<gene>
    <name evidence="3" type="ORF">IWW39_006206</name>
</gene>
<evidence type="ECO:0000313" key="4">
    <source>
        <dbReference type="Proteomes" id="UP001151516"/>
    </source>
</evidence>
<keyword evidence="1" id="KW-0175">Coiled coil</keyword>
<dbReference type="GO" id="GO:0005543">
    <property type="term" value="F:phospholipid binding"/>
    <property type="evidence" value="ECO:0007669"/>
    <property type="project" value="InterPro"/>
</dbReference>
<evidence type="ECO:0000259" key="2">
    <source>
        <dbReference type="Pfam" id="PF12814"/>
    </source>
</evidence>
<dbReference type="EMBL" id="JANBTX010000527">
    <property type="protein sequence ID" value="KAJ2681882.1"/>
    <property type="molecule type" value="Genomic_DNA"/>
</dbReference>
<evidence type="ECO:0000256" key="1">
    <source>
        <dbReference type="SAM" id="Coils"/>
    </source>
</evidence>
<organism evidence="3 4">
    <name type="scientific">Coemansia spiralis</name>
    <dbReference type="NCBI Taxonomy" id="417178"/>
    <lineage>
        <taxon>Eukaryota</taxon>
        <taxon>Fungi</taxon>
        <taxon>Fungi incertae sedis</taxon>
        <taxon>Zoopagomycota</taxon>
        <taxon>Kickxellomycotina</taxon>
        <taxon>Kickxellomycetes</taxon>
        <taxon>Kickxellales</taxon>
        <taxon>Kickxellaceae</taxon>
        <taxon>Coemansia</taxon>
    </lineage>
</organism>
<evidence type="ECO:0000313" key="3">
    <source>
        <dbReference type="EMBL" id="KAJ2681882.1"/>
    </source>
</evidence>
<dbReference type="InterPro" id="IPR024774">
    <property type="entry name" value="PH_dom-Mcp5-type"/>
</dbReference>
<accession>A0A9W8L1Q6</accession>
<dbReference type="Pfam" id="PF12814">
    <property type="entry name" value="Mcp5_PH"/>
    <property type="match status" value="1"/>
</dbReference>
<dbReference type="OrthoDB" id="2149224at2759"/>
<keyword evidence="4" id="KW-1185">Reference proteome</keyword>
<reference evidence="3" key="1">
    <citation type="submission" date="2022-07" db="EMBL/GenBank/DDBJ databases">
        <title>Phylogenomic reconstructions and comparative analyses of Kickxellomycotina fungi.</title>
        <authorList>
            <person name="Reynolds N.K."/>
            <person name="Stajich J.E."/>
            <person name="Barry K."/>
            <person name="Grigoriev I.V."/>
            <person name="Crous P."/>
            <person name="Smith M.E."/>
        </authorList>
    </citation>
    <scope>NUCLEOTIDE SEQUENCE</scope>
    <source>
        <strain evidence="3">CBS 109367</strain>
    </source>
</reference>
<dbReference type="AlphaFoldDB" id="A0A9W8L1Q6"/>
<dbReference type="GO" id="GO:0005938">
    <property type="term" value="C:cell cortex"/>
    <property type="evidence" value="ECO:0007669"/>
    <property type="project" value="InterPro"/>
</dbReference>
<dbReference type="GO" id="GO:0032065">
    <property type="term" value="P:maintenance of protein location in cell cortex"/>
    <property type="evidence" value="ECO:0007669"/>
    <property type="project" value="InterPro"/>
</dbReference>
<proteinExistence type="predicted"/>